<dbReference type="Pfam" id="PF01118">
    <property type="entry name" value="Semialdhyde_dh"/>
    <property type="match status" value="1"/>
</dbReference>
<dbReference type="GO" id="GO:0006526">
    <property type="term" value="P:L-arginine biosynthetic process"/>
    <property type="evidence" value="ECO:0007669"/>
    <property type="project" value="UniProtKB-UniRule"/>
</dbReference>
<evidence type="ECO:0000256" key="8">
    <source>
        <dbReference type="PROSITE-ProRule" id="PRU10010"/>
    </source>
</evidence>
<name>A0A8J3MQI3_9RICK</name>
<accession>A0A8J3MQI3</accession>
<comment type="caution">
    <text evidence="10">The sequence shown here is derived from an EMBL/GenBank/DDBJ whole genome shotgun (WGS) entry which is preliminary data.</text>
</comment>
<dbReference type="UniPathway" id="UPA00068">
    <property type="reaction ID" value="UER00108"/>
</dbReference>
<dbReference type="Proteomes" id="UP000637906">
    <property type="component" value="Unassembled WGS sequence"/>
</dbReference>
<keyword evidence="7" id="KW-0963">Cytoplasm</keyword>
<dbReference type="SMART" id="SM00859">
    <property type="entry name" value="Semialdhyde_dh"/>
    <property type="match status" value="1"/>
</dbReference>
<comment type="subcellular location">
    <subcellularLocation>
        <location evidence="7">Cytoplasm</location>
    </subcellularLocation>
</comment>
<sequence length="345" mass="37973">MECKRVAVIGATGYTGIEVVRLLLNHPSVTIEYLSANQNTGLLSEIYPHILNDDLFVISTDEAYFDNLDAVFLCLPHGQSNRLVAKIPKKVKIIDLSADFRIKNLSLYEEWYGAHKSPDLVKGAVYGLSEIHIENIKTARLVACPGCYATAVLLPLLPLLGLGIVKEEHIIIDAKSGVSGAGRSLSSENLFCEVNGSVKAYKISNHRHIPEIEQEAGLILQKGVQDIKVQFVPHLIPINRGILCSMYLNLKENYSLDDINSKLRSFYKDAPFVAINANKSINIRSVVGTNQCQIGIFLGRVENSIVVVSAIDNLLKGAAGQALQNFNIMFSFDEMTGLSNIPFYP</sequence>
<dbReference type="GO" id="GO:0051287">
    <property type="term" value="F:NAD binding"/>
    <property type="evidence" value="ECO:0007669"/>
    <property type="project" value="InterPro"/>
</dbReference>
<dbReference type="InterPro" id="IPR000534">
    <property type="entry name" value="Semialdehyde_DH_NAD-bd"/>
</dbReference>
<dbReference type="InterPro" id="IPR050085">
    <property type="entry name" value="AGPR"/>
</dbReference>
<dbReference type="GO" id="GO:0005737">
    <property type="term" value="C:cytoplasm"/>
    <property type="evidence" value="ECO:0007669"/>
    <property type="project" value="UniProtKB-SubCell"/>
</dbReference>
<dbReference type="InterPro" id="IPR058924">
    <property type="entry name" value="AGPR_dimerisation_dom"/>
</dbReference>
<dbReference type="GO" id="GO:0070401">
    <property type="term" value="F:NADP+ binding"/>
    <property type="evidence" value="ECO:0007669"/>
    <property type="project" value="InterPro"/>
</dbReference>
<feature type="active site" evidence="7 8">
    <location>
        <position position="147"/>
    </location>
</feature>
<dbReference type="InterPro" id="IPR000706">
    <property type="entry name" value="AGPR_type-1"/>
</dbReference>
<comment type="pathway">
    <text evidence="1 7">Amino-acid biosynthesis; L-arginine biosynthesis; N(2)-acetyl-L-ornithine from L-glutamate: step 3/4.</text>
</comment>
<dbReference type="EC" id="1.2.1.38" evidence="7"/>
<protein>
    <recommendedName>
        <fullName evidence="7">N-acetyl-gamma-glutamyl-phosphate reductase</fullName>
        <shortName evidence="7">AGPR</shortName>
        <ecNumber evidence="7">1.2.1.38</ecNumber>
    </recommendedName>
    <alternativeName>
        <fullName evidence="7">N-acetyl-glutamate semialdehyde dehydrogenase</fullName>
        <shortName evidence="7">NAGSA dehydrogenase</shortName>
    </alternativeName>
</protein>
<keyword evidence="11" id="KW-1185">Reference proteome</keyword>
<dbReference type="PROSITE" id="PS01224">
    <property type="entry name" value="ARGC"/>
    <property type="match status" value="1"/>
</dbReference>
<dbReference type="CDD" id="cd17895">
    <property type="entry name" value="AGPR_1_N"/>
    <property type="match status" value="1"/>
</dbReference>
<dbReference type="SUPFAM" id="SSF55347">
    <property type="entry name" value="Glyceraldehyde-3-phosphate dehydrogenase-like, C-terminal domain"/>
    <property type="match status" value="1"/>
</dbReference>
<dbReference type="FunFam" id="3.30.360.10:FF:000014">
    <property type="entry name" value="N-acetyl-gamma-glutamyl-phosphate reductase"/>
    <property type="match status" value="1"/>
</dbReference>
<feature type="domain" description="Semialdehyde dehydrogenase NAD-binding" evidence="9">
    <location>
        <begin position="5"/>
        <end position="139"/>
    </location>
</feature>
<dbReference type="HAMAP" id="MF_00150">
    <property type="entry name" value="ArgC_type1"/>
    <property type="match status" value="1"/>
</dbReference>
<dbReference type="EMBL" id="BNGU01000019">
    <property type="protein sequence ID" value="GHM59577.1"/>
    <property type="molecule type" value="Genomic_DNA"/>
</dbReference>
<evidence type="ECO:0000313" key="10">
    <source>
        <dbReference type="EMBL" id="GHM59577.1"/>
    </source>
</evidence>
<evidence type="ECO:0000256" key="4">
    <source>
        <dbReference type="ARBA" id="ARBA00022857"/>
    </source>
</evidence>
<organism evidence="10 11">
    <name type="scientific">Candidatus Mesenet longicola</name>
    <dbReference type="NCBI Taxonomy" id="1892558"/>
    <lineage>
        <taxon>Bacteria</taxon>
        <taxon>Pseudomonadati</taxon>
        <taxon>Pseudomonadota</taxon>
        <taxon>Alphaproteobacteria</taxon>
        <taxon>Rickettsiales</taxon>
        <taxon>Anaplasmataceae</taxon>
        <taxon>Candidatus Mesenet</taxon>
    </lineage>
</organism>
<comment type="similarity">
    <text evidence="7">Belongs to the NAGSA dehydrogenase family. Type 1 subfamily.</text>
</comment>
<dbReference type="PANTHER" id="PTHR32338:SF10">
    <property type="entry name" value="N-ACETYL-GAMMA-GLUTAMYL-PHOSPHATE REDUCTASE, CHLOROPLASTIC-RELATED"/>
    <property type="match status" value="1"/>
</dbReference>
<dbReference type="Pfam" id="PF22698">
    <property type="entry name" value="Semialdhyde_dhC_1"/>
    <property type="match status" value="1"/>
</dbReference>
<comment type="catalytic activity">
    <reaction evidence="6 7">
        <text>N-acetyl-L-glutamate 5-semialdehyde + phosphate + NADP(+) = N-acetyl-L-glutamyl 5-phosphate + NADPH + H(+)</text>
        <dbReference type="Rhea" id="RHEA:21588"/>
        <dbReference type="ChEBI" id="CHEBI:15378"/>
        <dbReference type="ChEBI" id="CHEBI:29123"/>
        <dbReference type="ChEBI" id="CHEBI:43474"/>
        <dbReference type="ChEBI" id="CHEBI:57783"/>
        <dbReference type="ChEBI" id="CHEBI:57936"/>
        <dbReference type="ChEBI" id="CHEBI:58349"/>
        <dbReference type="EC" id="1.2.1.38"/>
    </reaction>
</comment>
<keyword evidence="5 7" id="KW-0560">Oxidoreductase</keyword>
<dbReference type="GO" id="GO:0003942">
    <property type="term" value="F:N-acetyl-gamma-glutamyl-phosphate reductase activity"/>
    <property type="evidence" value="ECO:0007669"/>
    <property type="project" value="UniProtKB-UniRule"/>
</dbReference>
<evidence type="ECO:0000256" key="6">
    <source>
        <dbReference type="ARBA" id="ARBA00050557"/>
    </source>
</evidence>
<dbReference type="AlphaFoldDB" id="A0A8J3MQI3"/>
<evidence type="ECO:0000259" key="9">
    <source>
        <dbReference type="SMART" id="SM00859"/>
    </source>
</evidence>
<evidence type="ECO:0000256" key="5">
    <source>
        <dbReference type="ARBA" id="ARBA00023002"/>
    </source>
</evidence>
<proteinExistence type="inferred from homology"/>
<dbReference type="Gene3D" id="3.40.50.720">
    <property type="entry name" value="NAD(P)-binding Rossmann-like Domain"/>
    <property type="match status" value="1"/>
</dbReference>
<comment type="function">
    <text evidence="7">Catalyzes the NADPH-dependent reduction of N-acetyl-5-glutamyl phosphate to yield N-acetyl-L-glutamate 5-semialdehyde.</text>
</comment>
<dbReference type="Gene3D" id="3.30.360.10">
    <property type="entry name" value="Dihydrodipicolinate Reductase, domain 2"/>
    <property type="match status" value="1"/>
</dbReference>
<evidence type="ECO:0000256" key="3">
    <source>
        <dbReference type="ARBA" id="ARBA00022605"/>
    </source>
</evidence>
<gene>
    <name evidence="7 10" type="primary">argC</name>
    <name evidence="10" type="ORF">sL5_05700</name>
</gene>
<evidence type="ECO:0000256" key="1">
    <source>
        <dbReference type="ARBA" id="ARBA00004862"/>
    </source>
</evidence>
<keyword evidence="4 7" id="KW-0521">NADP</keyword>
<keyword evidence="3 7" id="KW-0028">Amino-acid biosynthesis</keyword>
<dbReference type="CDD" id="cd23934">
    <property type="entry name" value="AGPR_1_C"/>
    <property type="match status" value="1"/>
</dbReference>
<evidence type="ECO:0000256" key="2">
    <source>
        <dbReference type="ARBA" id="ARBA00022571"/>
    </source>
</evidence>
<dbReference type="InterPro" id="IPR023013">
    <property type="entry name" value="AGPR_AS"/>
</dbReference>
<dbReference type="NCBIfam" id="TIGR01850">
    <property type="entry name" value="argC"/>
    <property type="match status" value="1"/>
</dbReference>
<evidence type="ECO:0000256" key="7">
    <source>
        <dbReference type="HAMAP-Rule" id="MF_00150"/>
    </source>
</evidence>
<dbReference type="SUPFAM" id="SSF51735">
    <property type="entry name" value="NAD(P)-binding Rossmann-fold domains"/>
    <property type="match status" value="1"/>
</dbReference>
<reference evidence="10 11" key="1">
    <citation type="journal article" date="2021" name="Microb. Ecol.">
        <title>Candidatus Mesenet longicola: Novel Endosymbionts of Brontispa longissima that Induce Cytoplasmic Incompatibility.</title>
        <authorList>
            <person name="Takano S."/>
            <person name="Gotoh Y."/>
            <person name="Hayashi T."/>
        </authorList>
    </citation>
    <scope>NUCLEOTIDE SEQUENCE [LARGE SCALE GENOMIC DNA]</scope>
    <source>
        <strain evidence="10">L5</strain>
    </source>
</reference>
<keyword evidence="2 7" id="KW-0055">Arginine biosynthesis</keyword>
<dbReference type="InterPro" id="IPR036291">
    <property type="entry name" value="NAD(P)-bd_dom_sf"/>
</dbReference>
<dbReference type="PANTHER" id="PTHR32338">
    <property type="entry name" value="N-ACETYL-GAMMA-GLUTAMYL-PHOSPHATE REDUCTASE, CHLOROPLASTIC-RELATED-RELATED"/>
    <property type="match status" value="1"/>
</dbReference>
<evidence type="ECO:0000313" key="11">
    <source>
        <dbReference type="Proteomes" id="UP000637906"/>
    </source>
</evidence>